<feature type="compositionally biased region" description="Acidic residues" evidence="1">
    <location>
        <begin position="635"/>
        <end position="652"/>
    </location>
</feature>
<feature type="transmembrane region" description="Helical" evidence="2">
    <location>
        <begin position="55"/>
        <end position="73"/>
    </location>
</feature>
<comment type="caution">
    <text evidence="4">The sequence shown here is derived from an EMBL/GenBank/DDBJ whole genome shotgun (WGS) entry which is preliminary data.</text>
</comment>
<dbReference type="Pfam" id="PF01841">
    <property type="entry name" value="Transglut_core"/>
    <property type="match status" value="1"/>
</dbReference>
<dbReference type="InterPro" id="IPR038765">
    <property type="entry name" value="Papain-like_cys_pep_sf"/>
</dbReference>
<feature type="transmembrane region" description="Helical" evidence="2">
    <location>
        <begin position="85"/>
        <end position="102"/>
    </location>
</feature>
<proteinExistence type="predicted"/>
<reference evidence="4 5" key="1">
    <citation type="submission" date="2019-01" db="EMBL/GenBank/DDBJ databases">
        <title>Blautia sp. nov. KGMB01111 isolated human feces.</title>
        <authorList>
            <person name="Park J.-E."/>
            <person name="Kim J.-S."/>
            <person name="Park S.-H."/>
        </authorList>
    </citation>
    <scope>NUCLEOTIDE SEQUENCE [LARGE SCALE GENOMIC DNA]</scope>
    <source>
        <strain evidence="4 5">KGMB01111</strain>
    </source>
</reference>
<feature type="transmembrane region" description="Helical" evidence="2">
    <location>
        <begin position="221"/>
        <end position="245"/>
    </location>
</feature>
<feature type="transmembrane region" description="Helical" evidence="2">
    <location>
        <begin position="657"/>
        <end position="685"/>
    </location>
</feature>
<accession>A0A4Q1REE4</accession>
<name>A0A4Q1REE4_9FIRM</name>
<feature type="region of interest" description="Disordered" evidence="1">
    <location>
        <begin position="624"/>
        <end position="652"/>
    </location>
</feature>
<dbReference type="PANTHER" id="PTHR42736:SF1">
    <property type="entry name" value="PROTEIN-GLUTAMINE GAMMA-GLUTAMYLTRANSFERASE"/>
    <property type="match status" value="1"/>
</dbReference>
<sequence>MKNMKNNEKTQAFVLQPYPAAQGKKNQVTAFVVDLCFIWMYLAGLTIWLVSALNLSVNTGIVLLLAAGITVLWKLAAEVGKSKKWILFLVWGVLLVLTAAIGQKLWLGGMHQICNSAIDALGRRFPYLLPSYGVAVTDSMKVPALYGAIGWFLFLVVPGAGYLVEKGNRMFLGIQMAGLVLLQMITGVGPGLTGFLCSFFCFLAVWIRGHAERVTAGTQRLAAVEMIVGVAVLGGILLTGGYVLAENVLPQDGTVLSQWKEALVQKVEDYRYKGSSKILPDGQFQNLSSFEPEKKEVLKITMSQPQSYYLRGFTGSVYTDDGWKGEDSAKLWENRDLFYWLHQDDFYGQEILGKAATALDAEVAAADKNTITVENVAGNSHYCYTPYELADPTGDAVQNLLDAQKIGDCGILNGEIRGERTYTYQAYPALITKYPSYTAALLATEHLGAAGKDYQKLEEYYNAFAYDNYLDMPDQMQRECASLLGSYERKDGEKHADYAEAKQNILYLLTTEYTDSDKLDETWNGADFIYEFLEISKKGYSVHFASAATMMFRYYGIPARYVEGYLVTPQDAEAMTAGEPYTLDDTHAHAWVEYYQDGVGWLPFETTPSYLDIMNQADEYQDISGLSGGGSQDQDQQDEEQDQQEEQEEEPDDTIDWIQVLIVLLIIGIVLLLLTMLAFLIWIQLQRRKSRQLKKRFASEDPREAICSMYEYTMNILSAAGLKIRNTSLYRYEKQITKMFDEETGKEYHRIVDIRQEAVYSRNSLTEEQKQEMMTFKEKIWKRIYANGTWIQKMQLKYIYFL</sequence>
<dbReference type="OrthoDB" id="9804872at2"/>
<protein>
    <submittedName>
        <fullName evidence="4">Transglutaminase domain-containing protein</fullName>
    </submittedName>
</protein>
<gene>
    <name evidence="4" type="ORF">ETP43_00710</name>
</gene>
<organism evidence="4 5">
    <name type="scientific">Blautia faecicola</name>
    <dbReference type="NCBI Taxonomy" id="2509240"/>
    <lineage>
        <taxon>Bacteria</taxon>
        <taxon>Bacillati</taxon>
        <taxon>Bacillota</taxon>
        <taxon>Clostridia</taxon>
        <taxon>Lachnospirales</taxon>
        <taxon>Lachnospiraceae</taxon>
        <taxon>Blautia</taxon>
    </lineage>
</organism>
<evidence type="ECO:0000313" key="5">
    <source>
        <dbReference type="Proteomes" id="UP000290106"/>
    </source>
</evidence>
<dbReference type="SMART" id="SM00460">
    <property type="entry name" value="TGc"/>
    <property type="match status" value="1"/>
</dbReference>
<dbReference type="Gene3D" id="3.10.620.30">
    <property type="match status" value="1"/>
</dbReference>
<keyword evidence="5" id="KW-1185">Reference proteome</keyword>
<dbReference type="Proteomes" id="UP000290106">
    <property type="component" value="Unassembled WGS sequence"/>
</dbReference>
<evidence type="ECO:0000313" key="4">
    <source>
        <dbReference type="EMBL" id="RXS73917.1"/>
    </source>
</evidence>
<dbReference type="SUPFAM" id="SSF54001">
    <property type="entry name" value="Cysteine proteinases"/>
    <property type="match status" value="1"/>
</dbReference>
<dbReference type="AlphaFoldDB" id="A0A4Q1REE4"/>
<keyword evidence="2" id="KW-0472">Membrane</keyword>
<evidence type="ECO:0000256" key="2">
    <source>
        <dbReference type="SAM" id="Phobius"/>
    </source>
</evidence>
<feature type="transmembrane region" description="Helical" evidence="2">
    <location>
        <begin position="192"/>
        <end position="209"/>
    </location>
</feature>
<feature type="transmembrane region" description="Helical" evidence="2">
    <location>
        <begin position="144"/>
        <end position="163"/>
    </location>
</feature>
<evidence type="ECO:0000256" key="1">
    <source>
        <dbReference type="SAM" id="MobiDB-lite"/>
    </source>
</evidence>
<keyword evidence="2" id="KW-1133">Transmembrane helix</keyword>
<dbReference type="InterPro" id="IPR052901">
    <property type="entry name" value="Bact_TGase-like"/>
</dbReference>
<feature type="domain" description="Transglutaminase-like" evidence="3">
    <location>
        <begin position="533"/>
        <end position="608"/>
    </location>
</feature>
<feature type="transmembrane region" description="Helical" evidence="2">
    <location>
        <begin position="28"/>
        <end position="49"/>
    </location>
</feature>
<dbReference type="PANTHER" id="PTHR42736">
    <property type="entry name" value="PROTEIN-GLUTAMINE GAMMA-GLUTAMYLTRANSFERASE"/>
    <property type="match status" value="1"/>
</dbReference>
<keyword evidence="2" id="KW-0812">Transmembrane</keyword>
<dbReference type="EMBL" id="SDKC01000001">
    <property type="protein sequence ID" value="RXS73917.1"/>
    <property type="molecule type" value="Genomic_DNA"/>
</dbReference>
<dbReference type="InterPro" id="IPR002931">
    <property type="entry name" value="Transglutaminase-like"/>
</dbReference>
<evidence type="ECO:0000259" key="3">
    <source>
        <dbReference type="SMART" id="SM00460"/>
    </source>
</evidence>